<keyword evidence="7" id="KW-0289">Folate biosynthesis</keyword>
<dbReference type="PANTHER" id="PTHR43071:SF2">
    <property type="entry name" value="2-AMINO-4-HYDROXY-6-HYDROXYMETHYLDIHYDROPTERIDINE PYROPHOSPHOKINASE"/>
    <property type="match status" value="1"/>
</dbReference>
<comment type="pathway">
    <text evidence="1">Cofactor biosynthesis; tetrahydrofolate biosynthesis; 2-amino-4-hydroxy-6-hydroxymethyl-7,8-dihydropteridine diphosphate from 7,8-dihydroneopterin triphosphate: step 4/4.</text>
</comment>
<dbReference type="Proteomes" id="UP001460888">
    <property type="component" value="Unassembled WGS sequence"/>
</dbReference>
<dbReference type="EMBL" id="APND01000003">
    <property type="protein sequence ID" value="MES1929828.1"/>
    <property type="molecule type" value="Genomic_DNA"/>
</dbReference>
<sequence length="167" mass="18699">MSEVFVGIGSNVSPHAHVRLALDLLERTFGALRLSPIYRCPPVGFEGADFLNLVAAFDTVSDLDTVHIQLRDIEAACGRDRTVRRTSRTMDIDLLLFGDRIQDDETLCLPRADILEYPFVLRPLAELAPEARHPTVERTYQELWAAFEPRDLPLEAVALDADAQLSL</sequence>
<evidence type="ECO:0000256" key="2">
    <source>
        <dbReference type="ARBA" id="ARBA00013253"/>
    </source>
</evidence>
<dbReference type="CDD" id="cd00483">
    <property type="entry name" value="HPPK"/>
    <property type="match status" value="1"/>
</dbReference>
<comment type="caution">
    <text evidence="9">The sequence shown here is derived from an EMBL/GenBank/DDBJ whole genome shotgun (WGS) entry which is preliminary data.</text>
</comment>
<organism evidence="9 10">
    <name type="scientific">Salinisphaera dokdonensis CL-ES53</name>
    <dbReference type="NCBI Taxonomy" id="1304272"/>
    <lineage>
        <taxon>Bacteria</taxon>
        <taxon>Pseudomonadati</taxon>
        <taxon>Pseudomonadota</taxon>
        <taxon>Gammaproteobacteria</taxon>
        <taxon>Salinisphaerales</taxon>
        <taxon>Salinisphaeraceae</taxon>
        <taxon>Salinisphaera</taxon>
    </lineage>
</organism>
<dbReference type="PANTHER" id="PTHR43071">
    <property type="entry name" value="2-AMINO-4-HYDROXY-6-HYDROXYMETHYLDIHYDROPTERIDINE PYROPHOSPHOKINASE"/>
    <property type="match status" value="1"/>
</dbReference>
<reference evidence="9 10" key="1">
    <citation type="submission" date="2013-03" db="EMBL/GenBank/DDBJ databases">
        <title>Salinisphaera dokdonensis CL-ES53 Genome Sequencing.</title>
        <authorList>
            <person name="Li C."/>
            <person name="Lai Q."/>
            <person name="Shao Z."/>
        </authorList>
    </citation>
    <scope>NUCLEOTIDE SEQUENCE [LARGE SCALE GENOMIC DNA]</scope>
    <source>
        <strain evidence="9 10">CL-ES53</strain>
    </source>
</reference>
<keyword evidence="6" id="KW-0067">ATP-binding</keyword>
<dbReference type="InterPro" id="IPR035907">
    <property type="entry name" value="Hppk_sf"/>
</dbReference>
<dbReference type="Gene3D" id="3.30.70.560">
    <property type="entry name" value="7,8-Dihydro-6-hydroxymethylpterin-pyrophosphokinase HPPK"/>
    <property type="match status" value="1"/>
</dbReference>
<dbReference type="NCBIfam" id="TIGR01498">
    <property type="entry name" value="folK"/>
    <property type="match status" value="1"/>
</dbReference>
<dbReference type="RefSeq" id="WP_353111428.1">
    <property type="nucleotide sequence ID" value="NZ_APND01000003.1"/>
</dbReference>
<dbReference type="Pfam" id="PF01288">
    <property type="entry name" value="HPPK"/>
    <property type="match status" value="1"/>
</dbReference>
<evidence type="ECO:0000256" key="4">
    <source>
        <dbReference type="ARBA" id="ARBA00022741"/>
    </source>
</evidence>
<evidence type="ECO:0000256" key="7">
    <source>
        <dbReference type="ARBA" id="ARBA00022909"/>
    </source>
</evidence>
<evidence type="ECO:0000256" key="1">
    <source>
        <dbReference type="ARBA" id="ARBA00005051"/>
    </source>
</evidence>
<evidence type="ECO:0000256" key="3">
    <source>
        <dbReference type="ARBA" id="ARBA00022679"/>
    </source>
</evidence>
<keyword evidence="3" id="KW-0808">Transferase</keyword>
<dbReference type="EC" id="2.7.6.3" evidence="2"/>
<protein>
    <recommendedName>
        <fullName evidence="2">2-amino-4-hydroxy-6-hydroxymethyldihydropteridine diphosphokinase</fullName>
        <ecNumber evidence="2">2.7.6.3</ecNumber>
    </recommendedName>
</protein>
<accession>A0ABV2B355</accession>
<name>A0ABV2B355_9GAMM</name>
<keyword evidence="5" id="KW-0418">Kinase</keyword>
<dbReference type="SUPFAM" id="SSF55083">
    <property type="entry name" value="6-hydroxymethyl-7,8-dihydropterin pyrophosphokinase, HPPK"/>
    <property type="match status" value="1"/>
</dbReference>
<proteinExistence type="predicted"/>
<evidence type="ECO:0000313" key="9">
    <source>
        <dbReference type="EMBL" id="MES1929828.1"/>
    </source>
</evidence>
<dbReference type="InterPro" id="IPR000550">
    <property type="entry name" value="Hppk"/>
</dbReference>
<evidence type="ECO:0000313" key="10">
    <source>
        <dbReference type="Proteomes" id="UP001460888"/>
    </source>
</evidence>
<gene>
    <name evidence="9" type="ORF">SADO_11239</name>
</gene>
<keyword evidence="10" id="KW-1185">Reference proteome</keyword>
<evidence type="ECO:0000259" key="8">
    <source>
        <dbReference type="Pfam" id="PF01288"/>
    </source>
</evidence>
<keyword evidence="4" id="KW-0547">Nucleotide-binding</keyword>
<evidence type="ECO:0000256" key="6">
    <source>
        <dbReference type="ARBA" id="ARBA00022840"/>
    </source>
</evidence>
<feature type="domain" description="7,8-dihydro-6-hydroxymethylpterin-pyrophosphokinase" evidence="8">
    <location>
        <begin position="5"/>
        <end position="129"/>
    </location>
</feature>
<evidence type="ECO:0000256" key="5">
    <source>
        <dbReference type="ARBA" id="ARBA00022777"/>
    </source>
</evidence>